<dbReference type="EMBL" id="JABWAB010000003">
    <property type="protein sequence ID" value="KAF6057415.1"/>
    <property type="molecule type" value="Genomic_DNA"/>
</dbReference>
<dbReference type="AlphaFoldDB" id="A0A8X7NPX7"/>
<name>A0A8X7NPX7_CANPA</name>
<accession>A0A8X7NPX7</accession>
<evidence type="ECO:0000313" key="1">
    <source>
        <dbReference type="EMBL" id="KAF6057415.1"/>
    </source>
</evidence>
<organism evidence="1 2">
    <name type="scientific">Candida parapsilosis</name>
    <name type="common">Yeast</name>
    <dbReference type="NCBI Taxonomy" id="5480"/>
    <lineage>
        <taxon>Eukaryota</taxon>
        <taxon>Fungi</taxon>
        <taxon>Dikarya</taxon>
        <taxon>Ascomycota</taxon>
        <taxon>Saccharomycotina</taxon>
        <taxon>Pichiomycetes</taxon>
        <taxon>Debaryomycetaceae</taxon>
        <taxon>Candida/Lodderomyces clade</taxon>
        <taxon>Candida</taxon>
    </lineage>
</organism>
<dbReference type="Proteomes" id="UP000590412">
    <property type="component" value="Unassembled WGS sequence"/>
</dbReference>
<comment type="caution">
    <text evidence="1">The sequence shown here is derived from an EMBL/GenBank/DDBJ whole genome shotgun (WGS) entry which is preliminary data.</text>
</comment>
<reference evidence="1" key="1">
    <citation type="submission" date="2020-03" db="EMBL/GenBank/DDBJ databases">
        <title>FDA dAtabase for Regulatory Grade micrObial Sequences (FDA-ARGOS): Supporting development and validation of Infectious Disease Dx tests.</title>
        <authorList>
            <person name="Campos J."/>
            <person name="Goldberg B."/>
            <person name="Tallon L."/>
            <person name="Sadzewicz L."/>
            <person name="Vavikolanu K."/>
            <person name="Mehta A."/>
            <person name="Aluvathingal J."/>
            <person name="Nadendla S."/>
            <person name="Nandy P."/>
            <person name="Geyer C."/>
            <person name="Yan Y."/>
            <person name="Sichtig H."/>
        </authorList>
    </citation>
    <scope>NUCLEOTIDE SEQUENCE [LARGE SCALE GENOMIC DNA]</scope>
    <source>
        <strain evidence="1">FDAARGOS_652</strain>
    </source>
</reference>
<gene>
    <name evidence="1" type="ORF">FOB60_001970</name>
</gene>
<proteinExistence type="predicted"/>
<sequence length="422" mass="48766">MGFIVPGKSLKSLKRSSLSQEPQRKRRRRNHVLPSRTVAKITKTSTKFTQDNSTGREPHRKLTINHLPINLMYKIFLLAGPNNNLPLLNRTLHANLQFNGDYQGSTETNTNSWAHYSLALQMIKTYFVADLNTRLDNSAIETKIKYYELCIDKLNQVHIEVERSTFYPKLLDSLGELRSLWSEYTFVAGRYVLDASILNYRFVSSKLLKTLNSVTFGDKTHKRQLLRYMSRNDIYMNQKLRLAFLKVKFAEIDALAKRVHFELRTENFAHSSMYDEFDKYLDFIGSKDDQELLCDLDPLVKSVENPALPTYDDENVTGSGGVSPNRSNFYNFNNGLSRGHVFFGEVESNENQFAIPSHIYTKSISSQRYFDLLCFLLTQPHKKVKADCIINEILEARKTEEYSGTKVPYLNEVTQIIFNNSK</sequence>
<evidence type="ECO:0000313" key="2">
    <source>
        <dbReference type="Proteomes" id="UP000590412"/>
    </source>
</evidence>
<protein>
    <submittedName>
        <fullName evidence="1">Uncharacterized protein</fullName>
    </submittedName>
</protein>
<dbReference type="OrthoDB" id="4022350at2759"/>